<evidence type="ECO:0000313" key="4">
    <source>
        <dbReference type="Proteomes" id="UP000199280"/>
    </source>
</evidence>
<dbReference type="EMBL" id="FNYT01000020">
    <property type="protein sequence ID" value="SEJ64215.1"/>
    <property type="molecule type" value="Genomic_DNA"/>
</dbReference>
<proteinExistence type="predicted"/>
<accession>A0A143Z3K2</accession>
<protein>
    <submittedName>
        <fullName evidence="1">Uncharacterized protein</fullName>
    </submittedName>
</protein>
<name>A0A143Z3K2_9LACT</name>
<organism evidence="1 3">
    <name type="scientific">Trichococcus ilyis</name>
    <dbReference type="NCBI Taxonomy" id="640938"/>
    <lineage>
        <taxon>Bacteria</taxon>
        <taxon>Bacillati</taxon>
        <taxon>Bacillota</taxon>
        <taxon>Bacilli</taxon>
        <taxon>Lactobacillales</taxon>
        <taxon>Carnobacteriaceae</taxon>
        <taxon>Trichococcus</taxon>
    </lineage>
</organism>
<evidence type="ECO:0000313" key="3">
    <source>
        <dbReference type="Proteomes" id="UP000076878"/>
    </source>
</evidence>
<dbReference type="AlphaFoldDB" id="A0A143Z3K2"/>
<evidence type="ECO:0000313" key="2">
    <source>
        <dbReference type="EMBL" id="SEJ64215.1"/>
    </source>
</evidence>
<reference evidence="1 3" key="1">
    <citation type="submission" date="2016-02" db="EMBL/GenBank/DDBJ databases">
        <authorList>
            <person name="Wen L."/>
            <person name="He K."/>
            <person name="Yang H."/>
        </authorList>
    </citation>
    <scope>NUCLEOTIDE SEQUENCE [LARGE SCALE GENOMIC DNA]</scope>
    <source>
        <strain evidence="1">Trichococcus_R210</strain>
    </source>
</reference>
<dbReference type="STRING" id="640938.TR210_2303"/>
<gene>
    <name evidence="2" type="ORF">SAMN05216375_12034</name>
    <name evidence="1" type="ORF">TR210_2303</name>
</gene>
<dbReference type="Proteomes" id="UP000076878">
    <property type="component" value="Unassembled WGS sequence"/>
</dbReference>
<evidence type="ECO:0000313" key="1">
    <source>
        <dbReference type="EMBL" id="CZR06259.1"/>
    </source>
</evidence>
<keyword evidence="4" id="KW-1185">Reference proteome</keyword>
<dbReference type="EMBL" id="FJNB01000019">
    <property type="protein sequence ID" value="CZR06259.1"/>
    <property type="molecule type" value="Genomic_DNA"/>
</dbReference>
<reference evidence="2 4" key="2">
    <citation type="submission" date="2016-10" db="EMBL/GenBank/DDBJ databases">
        <authorList>
            <person name="Varghese N."/>
            <person name="Submissions S."/>
        </authorList>
    </citation>
    <scope>NUCLEOTIDE SEQUENCE [LARGE SCALE GENOMIC DNA]</scope>
    <source>
        <strain evidence="2 4">DSM 22150</strain>
    </source>
</reference>
<sequence>MNEKRKMHRLIIEAGCIFLYFCCESIKYFESKSASPEVFDTFTNILRIQNAVQLHG</sequence>
<dbReference type="Proteomes" id="UP000199280">
    <property type="component" value="Unassembled WGS sequence"/>
</dbReference>